<dbReference type="CDD" id="cd05563">
    <property type="entry name" value="PTS_IIB_ascorbate"/>
    <property type="match status" value="1"/>
</dbReference>
<protein>
    <submittedName>
        <fullName evidence="3">PTS sugar transporter subunit IIB</fullName>
        <ecNumber evidence="3">2.7.1.-</ecNumber>
    </submittedName>
</protein>
<dbReference type="EC" id="2.7.1.-" evidence="3"/>
<evidence type="ECO:0000313" key="3">
    <source>
        <dbReference type="EMBL" id="MDY0393741.1"/>
    </source>
</evidence>
<dbReference type="EMBL" id="JAWDIP010000003">
    <property type="protein sequence ID" value="MDY0393741.1"/>
    <property type="molecule type" value="Genomic_DNA"/>
</dbReference>
<comment type="caution">
    <text evidence="3">The sequence shown here is derived from an EMBL/GenBank/DDBJ whole genome shotgun (WGS) entry which is preliminary data.</text>
</comment>
<dbReference type="InterPro" id="IPR003501">
    <property type="entry name" value="PTS_EIIB_2/3"/>
</dbReference>
<feature type="domain" description="PTS EIIB type-2" evidence="2">
    <location>
        <begin position="1"/>
        <end position="91"/>
    </location>
</feature>
<reference evidence="3 4" key="1">
    <citation type="submission" date="2023-10" db="EMBL/GenBank/DDBJ databases">
        <title>Virgibacillus halophilus 5B73C genome.</title>
        <authorList>
            <person name="Miliotis G."/>
            <person name="Sengupta P."/>
            <person name="Hameed A."/>
            <person name="Chuvochina M."/>
            <person name="Mcdonagh F."/>
            <person name="Simpson A.C."/>
            <person name="Singh N.K."/>
            <person name="Rekha P.D."/>
            <person name="Raman K."/>
            <person name="Hugenholtz P."/>
            <person name="Venkateswaran K."/>
        </authorList>
    </citation>
    <scope>NUCLEOTIDE SEQUENCE [LARGE SCALE GENOMIC DNA]</scope>
    <source>
        <strain evidence="3 4">5B73C</strain>
    </source>
</reference>
<evidence type="ECO:0000256" key="1">
    <source>
        <dbReference type="ARBA" id="ARBA00022679"/>
    </source>
</evidence>
<dbReference type="Gene3D" id="3.40.50.2300">
    <property type="match status" value="1"/>
</dbReference>
<proteinExistence type="predicted"/>
<accession>A0ABU5C366</accession>
<name>A0ABU5C366_9BACI</name>
<keyword evidence="1 3" id="KW-0808">Transferase</keyword>
<dbReference type="SUPFAM" id="SSF52794">
    <property type="entry name" value="PTS system IIB component-like"/>
    <property type="match status" value="1"/>
</dbReference>
<dbReference type="Proteomes" id="UP001281447">
    <property type="component" value="Unassembled WGS sequence"/>
</dbReference>
<evidence type="ECO:0000259" key="2">
    <source>
        <dbReference type="PROSITE" id="PS51099"/>
    </source>
</evidence>
<dbReference type="PROSITE" id="PS51099">
    <property type="entry name" value="PTS_EIIB_TYPE_2"/>
    <property type="match status" value="1"/>
</dbReference>
<dbReference type="RefSeq" id="WP_390357471.1">
    <property type="nucleotide sequence ID" value="NZ_JBHUIZ010000015.1"/>
</dbReference>
<keyword evidence="3" id="KW-0813">Transport</keyword>
<dbReference type="InterPro" id="IPR036095">
    <property type="entry name" value="PTS_EIIB-like_sf"/>
</dbReference>
<sequence length="93" mass="9858">MKMLVVCGSGLGSSFMIEMNVKDVLKDLSAEGIEVEHSDLGSATSDMADLFICGKDLADAASGLGELVVLDNILDENELKEKIGDKLKEKGVL</sequence>
<keyword evidence="4" id="KW-1185">Reference proteome</keyword>
<evidence type="ECO:0000313" key="4">
    <source>
        <dbReference type="Proteomes" id="UP001281447"/>
    </source>
</evidence>
<gene>
    <name evidence="3" type="ORF">RWE15_03890</name>
</gene>
<dbReference type="InterPro" id="IPR013011">
    <property type="entry name" value="PTS_EIIB_2"/>
</dbReference>
<dbReference type="Pfam" id="PF02302">
    <property type="entry name" value="PTS_IIB"/>
    <property type="match status" value="1"/>
</dbReference>
<dbReference type="GO" id="GO:0016740">
    <property type="term" value="F:transferase activity"/>
    <property type="evidence" value="ECO:0007669"/>
    <property type="project" value="UniProtKB-KW"/>
</dbReference>
<organism evidence="3 4">
    <name type="scientific">Tigheibacillus halophilus</name>
    <dbReference type="NCBI Taxonomy" id="361280"/>
    <lineage>
        <taxon>Bacteria</taxon>
        <taxon>Bacillati</taxon>
        <taxon>Bacillota</taxon>
        <taxon>Bacilli</taxon>
        <taxon>Bacillales</taxon>
        <taxon>Bacillaceae</taxon>
        <taxon>Tigheibacillus</taxon>
    </lineage>
</organism>
<keyword evidence="3" id="KW-0762">Sugar transport</keyword>